<reference evidence="1 2" key="1">
    <citation type="journal article" date="2012" name="Science">
        <title>The Paleozoic origin of enzymatic lignin decomposition reconstructed from 31 fungal genomes.</title>
        <authorList>
            <person name="Floudas D."/>
            <person name="Binder M."/>
            <person name="Riley R."/>
            <person name="Barry K."/>
            <person name="Blanchette R.A."/>
            <person name="Henrissat B."/>
            <person name="Martinez A.T."/>
            <person name="Otillar R."/>
            <person name="Spatafora J.W."/>
            <person name="Yadav J.S."/>
            <person name="Aerts A."/>
            <person name="Benoit I."/>
            <person name="Boyd A."/>
            <person name="Carlson A."/>
            <person name="Copeland A."/>
            <person name="Coutinho P.M."/>
            <person name="de Vries R.P."/>
            <person name="Ferreira P."/>
            <person name="Findley K."/>
            <person name="Foster B."/>
            <person name="Gaskell J."/>
            <person name="Glotzer D."/>
            <person name="Gorecki P."/>
            <person name="Heitman J."/>
            <person name="Hesse C."/>
            <person name="Hori C."/>
            <person name="Igarashi K."/>
            <person name="Jurgens J.A."/>
            <person name="Kallen N."/>
            <person name="Kersten P."/>
            <person name="Kohler A."/>
            <person name="Kuees U."/>
            <person name="Kumar T.K.A."/>
            <person name="Kuo A."/>
            <person name="LaButti K."/>
            <person name="Larrondo L.F."/>
            <person name="Lindquist E."/>
            <person name="Ling A."/>
            <person name="Lombard V."/>
            <person name="Lucas S."/>
            <person name="Lundell T."/>
            <person name="Martin R."/>
            <person name="McLaughlin D.J."/>
            <person name="Morgenstern I."/>
            <person name="Morin E."/>
            <person name="Murat C."/>
            <person name="Nagy L.G."/>
            <person name="Nolan M."/>
            <person name="Ohm R.A."/>
            <person name="Patyshakuliyeva A."/>
            <person name="Rokas A."/>
            <person name="Ruiz-Duenas F.J."/>
            <person name="Sabat G."/>
            <person name="Salamov A."/>
            <person name="Samejima M."/>
            <person name="Schmutz J."/>
            <person name="Slot J.C."/>
            <person name="St John F."/>
            <person name="Stenlid J."/>
            <person name="Sun H."/>
            <person name="Sun S."/>
            <person name="Syed K."/>
            <person name="Tsang A."/>
            <person name="Wiebenga A."/>
            <person name="Young D."/>
            <person name="Pisabarro A."/>
            <person name="Eastwood D.C."/>
            <person name="Martin F."/>
            <person name="Cullen D."/>
            <person name="Grigoriev I.V."/>
            <person name="Hibbett D.S."/>
        </authorList>
    </citation>
    <scope>NUCLEOTIDE SEQUENCE</scope>
    <source>
        <strain evidence="2">FP-58527</strain>
    </source>
</reference>
<dbReference type="InParanoid" id="S8FKD9"/>
<sequence length="84" mass="9402">PFSYSPVRLIVRPSLRLPARSSVFPPARYRLFPITCPSSQLPGCSPNESNAHLIILTDHLLMHLDADSLVQISTGLSSRLFSRW</sequence>
<dbReference type="Proteomes" id="UP000015241">
    <property type="component" value="Unassembled WGS sequence"/>
</dbReference>
<keyword evidence="2" id="KW-1185">Reference proteome</keyword>
<evidence type="ECO:0000313" key="2">
    <source>
        <dbReference type="Proteomes" id="UP000015241"/>
    </source>
</evidence>
<proteinExistence type="predicted"/>
<dbReference type="HOGENOM" id="CLU_2580257_0_0_1"/>
<feature type="non-terminal residue" evidence="1">
    <location>
        <position position="1"/>
    </location>
</feature>
<evidence type="ECO:0000313" key="1">
    <source>
        <dbReference type="EMBL" id="EPT01876.1"/>
    </source>
</evidence>
<dbReference type="AlphaFoldDB" id="S8FKD9"/>
<accession>S8FKD9</accession>
<protein>
    <submittedName>
        <fullName evidence="1">Uncharacterized protein</fullName>
    </submittedName>
</protein>
<name>S8FKD9_FOMSC</name>
<gene>
    <name evidence="1" type="ORF">FOMPIDRAFT_1023108</name>
</gene>
<dbReference type="EMBL" id="KE504139">
    <property type="protein sequence ID" value="EPT01876.1"/>
    <property type="molecule type" value="Genomic_DNA"/>
</dbReference>
<organism evidence="1 2">
    <name type="scientific">Fomitopsis schrenkii</name>
    <name type="common">Brown rot fungus</name>
    <dbReference type="NCBI Taxonomy" id="2126942"/>
    <lineage>
        <taxon>Eukaryota</taxon>
        <taxon>Fungi</taxon>
        <taxon>Dikarya</taxon>
        <taxon>Basidiomycota</taxon>
        <taxon>Agaricomycotina</taxon>
        <taxon>Agaricomycetes</taxon>
        <taxon>Polyporales</taxon>
        <taxon>Fomitopsis</taxon>
    </lineage>
</organism>